<evidence type="ECO:0000313" key="3">
    <source>
        <dbReference type="Proteomes" id="UP000635606"/>
    </source>
</evidence>
<gene>
    <name evidence="2" type="ORF">Voc01_101670</name>
</gene>
<dbReference type="Proteomes" id="UP000635606">
    <property type="component" value="Unassembled WGS sequence"/>
</dbReference>
<name>A0A8J4EGX3_9ACTN</name>
<organism evidence="2 3">
    <name type="scientific">Virgisporangium ochraceum</name>
    <dbReference type="NCBI Taxonomy" id="65505"/>
    <lineage>
        <taxon>Bacteria</taxon>
        <taxon>Bacillati</taxon>
        <taxon>Actinomycetota</taxon>
        <taxon>Actinomycetes</taxon>
        <taxon>Micromonosporales</taxon>
        <taxon>Micromonosporaceae</taxon>
        <taxon>Virgisporangium</taxon>
    </lineage>
</organism>
<reference evidence="2" key="1">
    <citation type="submission" date="2021-01" db="EMBL/GenBank/DDBJ databases">
        <title>Whole genome shotgun sequence of Virgisporangium ochraceum NBRC 16418.</title>
        <authorList>
            <person name="Komaki H."/>
            <person name="Tamura T."/>
        </authorList>
    </citation>
    <scope>NUCLEOTIDE SEQUENCE</scope>
    <source>
        <strain evidence="2">NBRC 16418</strain>
    </source>
</reference>
<accession>A0A8J4EGX3</accession>
<dbReference type="EMBL" id="BOPH01000152">
    <property type="protein sequence ID" value="GIJ75250.1"/>
    <property type="molecule type" value="Genomic_DNA"/>
</dbReference>
<keyword evidence="3" id="KW-1185">Reference proteome</keyword>
<sequence>MRRPVPATTVTSRPPCSGRTDPSSHTVAGCLTRRTPTAGADHWLRVRSYISTVMKTGINVLQALHDALTGNPWLPATPST</sequence>
<feature type="region of interest" description="Disordered" evidence="1">
    <location>
        <begin position="1"/>
        <end position="32"/>
    </location>
</feature>
<comment type="caution">
    <text evidence="2">The sequence shown here is derived from an EMBL/GenBank/DDBJ whole genome shotgun (WGS) entry which is preliminary data.</text>
</comment>
<feature type="compositionally biased region" description="Polar residues" evidence="1">
    <location>
        <begin position="8"/>
        <end position="26"/>
    </location>
</feature>
<protein>
    <submittedName>
        <fullName evidence="2">Uncharacterized protein</fullName>
    </submittedName>
</protein>
<proteinExistence type="predicted"/>
<dbReference type="AlphaFoldDB" id="A0A8J4EGX3"/>
<evidence type="ECO:0000256" key="1">
    <source>
        <dbReference type="SAM" id="MobiDB-lite"/>
    </source>
</evidence>
<evidence type="ECO:0000313" key="2">
    <source>
        <dbReference type="EMBL" id="GIJ75250.1"/>
    </source>
</evidence>